<evidence type="ECO:0000256" key="7">
    <source>
        <dbReference type="ARBA" id="ARBA00022984"/>
    </source>
</evidence>
<evidence type="ECO:0000256" key="9">
    <source>
        <dbReference type="PROSITE-ProRule" id="PRU01373"/>
    </source>
</evidence>
<dbReference type="PANTHER" id="PTHR30582:SF24">
    <property type="entry name" value="L,D-TRANSPEPTIDASE ERFK_SRFK-RELATED"/>
    <property type="match status" value="1"/>
</dbReference>
<feature type="active site" description="Proton donor/acceptor" evidence="9">
    <location>
        <position position="175"/>
    </location>
</feature>
<dbReference type="UniPathway" id="UPA00219"/>
<dbReference type="InterPro" id="IPR005490">
    <property type="entry name" value="LD_TPept_cat_dom"/>
</dbReference>
<evidence type="ECO:0000256" key="8">
    <source>
        <dbReference type="ARBA" id="ARBA00023316"/>
    </source>
</evidence>
<dbReference type="AlphaFoldDB" id="A0A248LM33"/>
<evidence type="ECO:0000313" key="10">
    <source>
        <dbReference type="EMBL" id="ASJ25416.1"/>
    </source>
</evidence>
<evidence type="ECO:0000256" key="1">
    <source>
        <dbReference type="ARBA" id="ARBA00004752"/>
    </source>
</evidence>
<evidence type="ECO:0000256" key="4">
    <source>
        <dbReference type="ARBA" id="ARBA00022679"/>
    </source>
</evidence>
<dbReference type="GO" id="GO:0071972">
    <property type="term" value="F:peptidoglycan L,D-transpeptidase activity"/>
    <property type="evidence" value="ECO:0007669"/>
    <property type="project" value="TreeGrafter"/>
</dbReference>
<evidence type="ECO:0000256" key="2">
    <source>
        <dbReference type="ARBA" id="ARBA00005992"/>
    </source>
</evidence>
<keyword evidence="7 9" id="KW-0573">Peptidoglycan synthesis</keyword>
<dbReference type="RefSeq" id="WP_088861288.1">
    <property type="nucleotide sequence ID" value="NZ_CP022115.1"/>
</dbReference>
<gene>
    <name evidence="10" type="ORF">LHGZ1_2585</name>
</gene>
<organism evidence="10 11">
    <name type="scientific">Laribacter hongkongensis</name>
    <dbReference type="NCBI Taxonomy" id="168471"/>
    <lineage>
        <taxon>Bacteria</taxon>
        <taxon>Pseudomonadati</taxon>
        <taxon>Pseudomonadota</taxon>
        <taxon>Betaproteobacteria</taxon>
        <taxon>Neisseriales</taxon>
        <taxon>Aquaspirillaceae</taxon>
        <taxon>Laribacter</taxon>
    </lineage>
</organism>
<proteinExistence type="inferred from homology"/>
<dbReference type="InterPro" id="IPR050979">
    <property type="entry name" value="LD-transpeptidase"/>
</dbReference>
<accession>A0A248LM33</accession>
<dbReference type="EMBL" id="CP022115">
    <property type="protein sequence ID" value="ASJ25416.1"/>
    <property type="molecule type" value="Genomic_DNA"/>
</dbReference>
<dbReference type="GO" id="GO:0005576">
    <property type="term" value="C:extracellular region"/>
    <property type="evidence" value="ECO:0007669"/>
    <property type="project" value="TreeGrafter"/>
</dbReference>
<keyword evidence="8 9" id="KW-0961">Cell wall biogenesis/degradation</keyword>
<sequence length="218" mass="23690">MMKLLTLLWACLLAAPALASSSPVPSRLAGFVLDQQSSSLLPGQTNPRHPGEPWIRVGVGSQTLTLFDGDGTPRRHWVISTAKNGVGEQFGSYQTPRGWHTVCDKIGADAAPDAIFYRRQDTGWRYSAELARENPDKDWILTRILWLCGAEPGFNQGELPDGTLVDSYQRGIYIHGGGAHVPFGTPTSKGCVRMTTPSVIDLFELVPTGTDVWIDVAG</sequence>
<dbReference type="Proteomes" id="UP000197424">
    <property type="component" value="Chromosome"/>
</dbReference>
<protein>
    <submittedName>
        <fullName evidence="10">L,D-transpeptidase catalytic domain</fullName>
    </submittedName>
</protein>
<keyword evidence="3" id="KW-0328">Glycosyltransferase</keyword>
<dbReference type="Gene3D" id="2.40.440.10">
    <property type="entry name" value="L,D-transpeptidase catalytic domain-like"/>
    <property type="match status" value="1"/>
</dbReference>
<keyword evidence="6 9" id="KW-0133">Cell shape</keyword>
<dbReference type="GO" id="GO:0071555">
    <property type="term" value="P:cell wall organization"/>
    <property type="evidence" value="ECO:0007669"/>
    <property type="project" value="UniProtKB-UniRule"/>
</dbReference>
<keyword evidence="5" id="KW-0378">Hydrolase</keyword>
<keyword evidence="4" id="KW-0808">Transferase</keyword>
<dbReference type="OrthoDB" id="9787225at2"/>
<reference evidence="11" key="1">
    <citation type="submission" date="2017-06" db="EMBL/GenBank/DDBJ databases">
        <title>Whole genome sequence of Laribacter hongkongensis LHGZ1.</title>
        <authorList>
            <person name="Chen D."/>
            <person name="Wu H."/>
            <person name="Chen J."/>
        </authorList>
    </citation>
    <scope>NUCLEOTIDE SEQUENCE [LARGE SCALE GENOMIC DNA]</scope>
    <source>
        <strain evidence="11">LHGZ1</strain>
    </source>
</reference>
<evidence type="ECO:0000256" key="6">
    <source>
        <dbReference type="ARBA" id="ARBA00022960"/>
    </source>
</evidence>
<dbReference type="GO" id="GO:0018104">
    <property type="term" value="P:peptidoglycan-protein cross-linking"/>
    <property type="evidence" value="ECO:0007669"/>
    <property type="project" value="TreeGrafter"/>
</dbReference>
<dbReference type="PANTHER" id="PTHR30582">
    <property type="entry name" value="L,D-TRANSPEPTIDASE"/>
    <property type="match status" value="1"/>
</dbReference>
<comment type="similarity">
    <text evidence="2">Belongs to the YkuD family.</text>
</comment>
<evidence type="ECO:0000256" key="5">
    <source>
        <dbReference type="ARBA" id="ARBA00022801"/>
    </source>
</evidence>
<dbReference type="PROSITE" id="PS52029">
    <property type="entry name" value="LD_TPASE"/>
    <property type="match status" value="1"/>
</dbReference>
<dbReference type="CDD" id="cd16913">
    <property type="entry name" value="YkuD_like"/>
    <property type="match status" value="1"/>
</dbReference>
<feature type="active site" description="Nucleophile" evidence="9">
    <location>
        <position position="191"/>
    </location>
</feature>
<evidence type="ECO:0000256" key="3">
    <source>
        <dbReference type="ARBA" id="ARBA00022676"/>
    </source>
</evidence>
<name>A0A248LM33_9NEIS</name>
<comment type="pathway">
    <text evidence="1 9">Cell wall biogenesis; peptidoglycan biosynthesis.</text>
</comment>
<dbReference type="Pfam" id="PF03734">
    <property type="entry name" value="YkuD"/>
    <property type="match status" value="1"/>
</dbReference>
<dbReference type="SUPFAM" id="SSF141523">
    <property type="entry name" value="L,D-transpeptidase catalytic domain-like"/>
    <property type="match status" value="1"/>
</dbReference>
<dbReference type="GO" id="GO:0016757">
    <property type="term" value="F:glycosyltransferase activity"/>
    <property type="evidence" value="ECO:0007669"/>
    <property type="project" value="UniProtKB-KW"/>
</dbReference>
<dbReference type="GO" id="GO:0008360">
    <property type="term" value="P:regulation of cell shape"/>
    <property type="evidence" value="ECO:0007669"/>
    <property type="project" value="UniProtKB-UniRule"/>
</dbReference>
<dbReference type="InterPro" id="IPR038063">
    <property type="entry name" value="Transpep_catalytic_dom"/>
</dbReference>
<evidence type="ECO:0000313" key="11">
    <source>
        <dbReference type="Proteomes" id="UP000197424"/>
    </source>
</evidence>